<dbReference type="Proteomes" id="UP001367676">
    <property type="component" value="Unassembled WGS sequence"/>
</dbReference>
<feature type="chain" id="PRO_5042922674" evidence="3">
    <location>
        <begin position="20"/>
        <end position="247"/>
    </location>
</feature>
<proteinExistence type="predicted"/>
<protein>
    <submittedName>
        <fullName evidence="4">Uncharacterized protein</fullName>
    </submittedName>
</protein>
<evidence type="ECO:0000256" key="1">
    <source>
        <dbReference type="SAM" id="MobiDB-lite"/>
    </source>
</evidence>
<evidence type="ECO:0000313" key="5">
    <source>
        <dbReference type="Proteomes" id="UP001367676"/>
    </source>
</evidence>
<evidence type="ECO:0000256" key="3">
    <source>
        <dbReference type="SAM" id="SignalP"/>
    </source>
</evidence>
<evidence type="ECO:0000256" key="2">
    <source>
        <dbReference type="SAM" id="Phobius"/>
    </source>
</evidence>
<reference evidence="4 5" key="1">
    <citation type="submission" date="2024-03" db="EMBL/GenBank/DDBJ databases">
        <title>Adaptation during the transition from Ophiocordyceps entomopathogen to insect associate is accompanied by gene loss and intensified selection.</title>
        <authorList>
            <person name="Ward C.M."/>
            <person name="Onetto C.A."/>
            <person name="Borneman A.R."/>
        </authorList>
    </citation>
    <scope>NUCLEOTIDE SEQUENCE [LARGE SCALE GENOMIC DNA]</scope>
    <source>
        <strain evidence="4">AWRI1</strain>
        <tissue evidence="4">Single Adult Female</tissue>
    </source>
</reference>
<keyword evidence="2" id="KW-1133">Transmembrane helix</keyword>
<keyword evidence="2" id="KW-0472">Membrane</keyword>
<feature type="transmembrane region" description="Helical" evidence="2">
    <location>
        <begin position="199"/>
        <end position="223"/>
    </location>
</feature>
<keyword evidence="2" id="KW-0812">Transmembrane</keyword>
<name>A0AAN9TR93_9HEMI</name>
<dbReference type="EMBL" id="JBBCAQ010000007">
    <property type="protein sequence ID" value="KAK7602668.1"/>
    <property type="molecule type" value="Genomic_DNA"/>
</dbReference>
<comment type="caution">
    <text evidence="4">The sequence shown here is derived from an EMBL/GenBank/DDBJ whole genome shotgun (WGS) entry which is preliminary data.</text>
</comment>
<gene>
    <name evidence="4" type="ORF">V9T40_006642</name>
</gene>
<keyword evidence="5" id="KW-1185">Reference proteome</keyword>
<feature type="compositionally biased region" description="Basic and acidic residues" evidence="1">
    <location>
        <begin position="98"/>
        <end position="128"/>
    </location>
</feature>
<accession>A0AAN9TR93</accession>
<feature type="signal peptide" evidence="3">
    <location>
        <begin position="1"/>
        <end position="19"/>
    </location>
</feature>
<feature type="region of interest" description="Disordered" evidence="1">
    <location>
        <begin position="91"/>
        <end position="134"/>
    </location>
</feature>
<organism evidence="4 5">
    <name type="scientific">Parthenolecanium corni</name>
    <dbReference type="NCBI Taxonomy" id="536013"/>
    <lineage>
        <taxon>Eukaryota</taxon>
        <taxon>Metazoa</taxon>
        <taxon>Ecdysozoa</taxon>
        <taxon>Arthropoda</taxon>
        <taxon>Hexapoda</taxon>
        <taxon>Insecta</taxon>
        <taxon>Pterygota</taxon>
        <taxon>Neoptera</taxon>
        <taxon>Paraneoptera</taxon>
        <taxon>Hemiptera</taxon>
        <taxon>Sternorrhyncha</taxon>
        <taxon>Coccoidea</taxon>
        <taxon>Coccidae</taxon>
        <taxon>Parthenolecanium</taxon>
    </lineage>
</organism>
<sequence length="247" mass="28269">MKGLLYFLLIAFSCQSRLCEDVPSGTEYDRPTGGIFIQGELPKHHISDDKVQTHISTKVNTTHVRIEELSRETTTNEPELPAEAQTEQLDELHDEPETEHQNEPKDERQTEPETKPRVEPQTDPKTKPQVEPVATTDNTFLPCSILPCPFSKKADKNSKFKPVLVENSTSQPKVVESNHVAFHEYQLSLEFYHSLSFQLLLISLFCLTMVLLLTSAFIAMYLTKNGLGMKRFRRLENRDCGLNKYNF</sequence>
<dbReference type="AlphaFoldDB" id="A0AAN9TR93"/>
<evidence type="ECO:0000313" key="4">
    <source>
        <dbReference type="EMBL" id="KAK7602668.1"/>
    </source>
</evidence>
<keyword evidence="3" id="KW-0732">Signal</keyword>